<dbReference type="EMBL" id="JAJJMM010000001">
    <property type="protein sequence ID" value="MCC9064628.1"/>
    <property type="molecule type" value="Genomic_DNA"/>
</dbReference>
<gene>
    <name evidence="1" type="ORF">LNP81_16605</name>
</gene>
<sequence>MAKSRIYNLISQKFITKYDDIPFIQTNHKSDFKYNVSIEVFNTDYMTSFFKTLDVSDLYAIYILNEENLYYYSDRNVIFKYNCYGSTIILVKVELNFFNSIEYNNQRELSTSFFFRSDNFKAINMEGILKECLYEKEIIMGSFRKTIVKPDFLKLLDNIEIKNVIKFYTYKTEAYIEKALKLNDYVLDENEDYISKVEISLA</sequence>
<evidence type="ECO:0000313" key="1">
    <source>
        <dbReference type="EMBL" id="MCC9064628.1"/>
    </source>
</evidence>
<proteinExistence type="predicted"/>
<dbReference type="Proteomes" id="UP001430679">
    <property type="component" value="Unassembled WGS sequence"/>
</dbReference>
<reference evidence="1" key="1">
    <citation type="submission" date="2021-11" db="EMBL/GenBank/DDBJ databases">
        <title>Description of novel Flavobacterium species.</title>
        <authorList>
            <person name="Saticioglu I.B."/>
            <person name="Ay H."/>
            <person name="Altun S."/>
            <person name="Duman M."/>
        </authorList>
    </citation>
    <scope>NUCLEOTIDE SEQUENCE</scope>
    <source>
        <strain evidence="1">F-30</strain>
    </source>
</reference>
<protein>
    <submittedName>
        <fullName evidence="1">Uncharacterized protein</fullName>
    </submittedName>
</protein>
<organism evidence="1 2">
    <name type="scientific">Flavobacterium piscisymbiosum</name>
    <dbReference type="NCBI Taxonomy" id="2893753"/>
    <lineage>
        <taxon>Bacteria</taxon>
        <taxon>Pseudomonadati</taxon>
        <taxon>Bacteroidota</taxon>
        <taxon>Flavobacteriia</taxon>
        <taxon>Flavobacteriales</taxon>
        <taxon>Flavobacteriaceae</taxon>
        <taxon>Flavobacterium</taxon>
    </lineage>
</organism>
<evidence type="ECO:0000313" key="2">
    <source>
        <dbReference type="Proteomes" id="UP001430679"/>
    </source>
</evidence>
<name>A0ABS8MGN4_9FLAO</name>
<accession>A0ABS8MGN4</accession>
<keyword evidence="2" id="KW-1185">Reference proteome</keyword>
<comment type="caution">
    <text evidence="1">The sequence shown here is derived from an EMBL/GenBank/DDBJ whole genome shotgun (WGS) entry which is preliminary data.</text>
</comment>
<dbReference type="RefSeq" id="WP_230037725.1">
    <property type="nucleotide sequence ID" value="NZ_JAJJMM010000001.1"/>
</dbReference>